<reference evidence="1 2" key="1">
    <citation type="journal article" date="2013" name="Curr. Biol.">
        <title>The Genome of the Foraminiferan Reticulomyxa filosa.</title>
        <authorList>
            <person name="Glockner G."/>
            <person name="Hulsmann N."/>
            <person name="Schleicher M."/>
            <person name="Noegel A.A."/>
            <person name="Eichinger L."/>
            <person name="Gallinger C."/>
            <person name="Pawlowski J."/>
            <person name="Sierra R."/>
            <person name="Euteneuer U."/>
            <person name="Pillet L."/>
            <person name="Moustafa A."/>
            <person name="Platzer M."/>
            <person name="Groth M."/>
            <person name="Szafranski K."/>
            <person name="Schliwa M."/>
        </authorList>
    </citation>
    <scope>NUCLEOTIDE SEQUENCE [LARGE SCALE GENOMIC DNA]</scope>
</reference>
<evidence type="ECO:0000313" key="2">
    <source>
        <dbReference type="Proteomes" id="UP000023152"/>
    </source>
</evidence>
<accession>X6LE69</accession>
<name>X6LE69_RETFI</name>
<dbReference type="Proteomes" id="UP000023152">
    <property type="component" value="Unassembled WGS sequence"/>
</dbReference>
<protein>
    <submittedName>
        <fullName evidence="1">Uncharacterized protein</fullName>
    </submittedName>
</protein>
<organism evidence="1 2">
    <name type="scientific">Reticulomyxa filosa</name>
    <dbReference type="NCBI Taxonomy" id="46433"/>
    <lineage>
        <taxon>Eukaryota</taxon>
        <taxon>Sar</taxon>
        <taxon>Rhizaria</taxon>
        <taxon>Retaria</taxon>
        <taxon>Foraminifera</taxon>
        <taxon>Monothalamids</taxon>
        <taxon>Reticulomyxidae</taxon>
        <taxon>Reticulomyxa</taxon>
    </lineage>
</organism>
<gene>
    <name evidence="1" type="ORF">RFI_38449</name>
</gene>
<evidence type="ECO:0000313" key="1">
    <source>
        <dbReference type="EMBL" id="ETN99039.1"/>
    </source>
</evidence>
<comment type="caution">
    <text evidence="1">The sequence shown here is derived from an EMBL/GenBank/DDBJ whole genome shotgun (WGS) entry which is preliminary data.</text>
</comment>
<proteinExistence type="predicted"/>
<keyword evidence="2" id="KW-1185">Reference proteome</keyword>
<dbReference type="EMBL" id="ASPP01045112">
    <property type="protein sequence ID" value="ETN99039.1"/>
    <property type="molecule type" value="Genomic_DNA"/>
</dbReference>
<dbReference type="AlphaFoldDB" id="X6LE69"/>
<sequence length="113" mass="13036">MKNCKKIMKKKNYEEKEEERGAKQTTAANRFVGAAKYQVKQTLWSDRLYGRQSICWSSEEEKIEKVVRKCSNMEIEQIITVRINVGAYTFLQTIIGVNNIKNNAELQSTGAKK</sequence>